<keyword evidence="2" id="KW-1185">Reference proteome</keyword>
<gene>
    <name evidence="1" type="ORF">PR003_g18147</name>
</gene>
<sequence>MGTIGKVLPILRLKQLGRNPLINTSVGDDLGLRVGRLGETWTPPTATTVL</sequence>
<evidence type="ECO:0000313" key="1">
    <source>
        <dbReference type="EMBL" id="KAE9318792.1"/>
    </source>
</evidence>
<proteinExistence type="predicted"/>
<reference evidence="1 2" key="1">
    <citation type="submission" date="2018-08" db="EMBL/GenBank/DDBJ databases">
        <title>Genomic investigation of the strawberry pathogen Phytophthora fragariae indicates pathogenicity is determined by transcriptional variation in three key races.</title>
        <authorList>
            <person name="Adams T.M."/>
            <person name="Armitage A.D."/>
            <person name="Sobczyk M.K."/>
            <person name="Bates H.J."/>
            <person name="Dunwell J.M."/>
            <person name="Nellist C.F."/>
            <person name="Harrison R.J."/>
        </authorList>
    </citation>
    <scope>NUCLEOTIDE SEQUENCE [LARGE SCALE GENOMIC DNA]</scope>
    <source>
        <strain evidence="1 2">SCRP333</strain>
    </source>
</reference>
<comment type="caution">
    <text evidence="1">The sequence shown here is derived from an EMBL/GenBank/DDBJ whole genome shotgun (WGS) entry which is preliminary data.</text>
</comment>
<dbReference type="EMBL" id="QXFT01001433">
    <property type="protein sequence ID" value="KAE9318792.1"/>
    <property type="molecule type" value="Genomic_DNA"/>
</dbReference>
<dbReference type="AlphaFoldDB" id="A0A6A4E9M1"/>
<accession>A0A6A4E9M1</accession>
<dbReference type="Proteomes" id="UP000434957">
    <property type="component" value="Unassembled WGS sequence"/>
</dbReference>
<protein>
    <submittedName>
        <fullName evidence="1">Uncharacterized protein</fullName>
    </submittedName>
</protein>
<name>A0A6A4E9M1_9STRA</name>
<organism evidence="1 2">
    <name type="scientific">Phytophthora rubi</name>
    <dbReference type="NCBI Taxonomy" id="129364"/>
    <lineage>
        <taxon>Eukaryota</taxon>
        <taxon>Sar</taxon>
        <taxon>Stramenopiles</taxon>
        <taxon>Oomycota</taxon>
        <taxon>Peronosporomycetes</taxon>
        <taxon>Peronosporales</taxon>
        <taxon>Peronosporaceae</taxon>
        <taxon>Phytophthora</taxon>
    </lineage>
</organism>
<evidence type="ECO:0000313" key="2">
    <source>
        <dbReference type="Proteomes" id="UP000434957"/>
    </source>
</evidence>